<evidence type="ECO:0000313" key="7">
    <source>
        <dbReference type="EMBL" id="MEC5384856.1"/>
    </source>
</evidence>
<dbReference type="Proteomes" id="UP001331561">
    <property type="component" value="Unassembled WGS sequence"/>
</dbReference>
<sequence>MDTDTVEKAVTTGRRKISLLTDDAPRYWLRSVLAGMYLSIVVIVFWTLTQNLHDSPFGKVIASAFFGVGLSIIVFTNSELFTSNNMYLAASSGAHRTTWRQTAWLWTACWLGNFVGALLLSLLLLGAGVLTDLPPEHALHAGALHKAHQTATVIFFKGILANWVVCLAVWIALRVKEDITKIVAMILVVFMFLYLGFEHSIANMGTFLMSMLAGGSLSAADAAFNLVFSTAGNIVGGGLFIGLAYQYLSPGSVEEPPAIAPAAQAGSVPPQETRRA</sequence>
<evidence type="ECO:0000313" key="8">
    <source>
        <dbReference type="Proteomes" id="UP001331561"/>
    </source>
</evidence>
<evidence type="ECO:0000256" key="6">
    <source>
        <dbReference type="SAM" id="Phobius"/>
    </source>
</evidence>
<reference evidence="7 8" key="1">
    <citation type="submission" date="2024-01" db="EMBL/GenBank/DDBJ databases">
        <title>Uliginosibacterium soil sp. nov.</title>
        <authorList>
            <person name="Lv Y."/>
        </authorList>
    </citation>
    <scope>NUCLEOTIDE SEQUENCE [LARGE SCALE GENOMIC DNA]</scope>
    <source>
        <strain evidence="7 8">H3</strain>
    </source>
</reference>
<dbReference type="Pfam" id="PF01226">
    <property type="entry name" value="Form_Nir_trans"/>
    <property type="match status" value="1"/>
</dbReference>
<keyword evidence="2 6" id="KW-0812">Transmembrane</keyword>
<protein>
    <submittedName>
        <fullName evidence="7">Formate/nitrite transporter family protein</fullName>
    </submittedName>
</protein>
<evidence type="ECO:0000256" key="3">
    <source>
        <dbReference type="ARBA" id="ARBA00022989"/>
    </source>
</evidence>
<evidence type="ECO:0000256" key="5">
    <source>
        <dbReference type="ARBA" id="ARBA00049660"/>
    </source>
</evidence>
<comment type="similarity">
    <text evidence="5">Belongs to the FNT transporter (TC 1.A.16) family.</text>
</comment>
<feature type="transmembrane region" description="Helical" evidence="6">
    <location>
        <begin position="182"/>
        <end position="202"/>
    </location>
</feature>
<dbReference type="PROSITE" id="PS01006">
    <property type="entry name" value="FORMATE_NITRITE_TP_2"/>
    <property type="match status" value="1"/>
</dbReference>
<dbReference type="PANTHER" id="PTHR30520">
    <property type="entry name" value="FORMATE TRANSPORTER-RELATED"/>
    <property type="match status" value="1"/>
</dbReference>
<accession>A0ABU6JZK9</accession>
<dbReference type="PANTHER" id="PTHR30520:SF8">
    <property type="entry name" value="NITRITE TRANSPORTER NIRC"/>
    <property type="match status" value="1"/>
</dbReference>
<comment type="subcellular location">
    <subcellularLocation>
        <location evidence="1">Membrane</location>
        <topology evidence="1">Multi-pass membrane protein</topology>
    </subcellularLocation>
</comment>
<feature type="transmembrane region" description="Helical" evidence="6">
    <location>
        <begin position="150"/>
        <end position="173"/>
    </location>
</feature>
<dbReference type="EMBL" id="JAYXHS010000001">
    <property type="protein sequence ID" value="MEC5384856.1"/>
    <property type="molecule type" value="Genomic_DNA"/>
</dbReference>
<organism evidence="7 8">
    <name type="scientific">Uliginosibacterium silvisoli</name>
    <dbReference type="NCBI Taxonomy" id="3114758"/>
    <lineage>
        <taxon>Bacteria</taxon>
        <taxon>Pseudomonadati</taxon>
        <taxon>Pseudomonadota</taxon>
        <taxon>Betaproteobacteria</taxon>
        <taxon>Rhodocyclales</taxon>
        <taxon>Zoogloeaceae</taxon>
        <taxon>Uliginosibacterium</taxon>
    </lineage>
</organism>
<keyword evidence="4 6" id="KW-0472">Membrane</keyword>
<dbReference type="RefSeq" id="WP_327597822.1">
    <property type="nucleotide sequence ID" value="NZ_JAYXHS010000001.1"/>
</dbReference>
<evidence type="ECO:0000256" key="1">
    <source>
        <dbReference type="ARBA" id="ARBA00004141"/>
    </source>
</evidence>
<evidence type="ECO:0000256" key="2">
    <source>
        <dbReference type="ARBA" id="ARBA00022692"/>
    </source>
</evidence>
<proteinExistence type="inferred from homology"/>
<comment type="caution">
    <text evidence="7">The sequence shown here is derived from an EMBL/GenBank/DDBJ whole genome shotgun (WGS) entry which is preliminary data.</text>
</comment>
<dbReference type="InterPro" id="IPR024002">
    <property type="entry name" value="For/NO2_transpt_CS"/>
</dbReference>
<dbReference type="InterPro" id="IPR023271">
    <property type="entry name" value="Aquaporin-like"/>
</dbReference>
<feature type="transmembrane region" description="Helical" evidence="6">
    <location>
        <begin position="103"/>
        <end position="130"/>
    </location>
</feature>
<evidence type="ECO:0000256" key="4">
    <source>
        <dbReference type="ARBA" id="ARBA00023136"/>
    </source>
</evidence>
<feature type="transmembrane region" description="Helical" evidence="6">
    <location>
        <begin position="27"/>
        <end position="48"/>
    </location>
</feature>
<dbReference type="InterPro" id="IPR000292">
    <property type="entry name" value="For/NO2_transpt"/>
</dbReference>
<gene>
    <name evidence="7" type="ORF">VVD49_03935</name>
</gene>
<name>A0ABU6JZK9_9RHOO</name>
<feature type="transmembrane region" description="Helical" evidence="6">
    <location>
        <begin position="60"/>
        <end position="82"/>
    </location>
</feature>
<keyword evidence="8" id="KW-1185">Reference proteome</keyword>
<feature type="transmembrane region" description="Helical" evidence="6">
    <location>
        <begin position="222"/>
        <end position="245"/>
    </location>
</feature>
<keyword evidence="3 6" id="KW-1133">Transmembrane helix</keyword>
<dbReference type="Gene3D" id="1.20.1080.10">
    <property type="entry name" value="Glycerol uptake facilitator protein"/>
    <property type="match status" value="1"/>
</dbReference>